<evidence type="ECO:0000256" key="11">
    <source>
        <dbReference type="SAM" id="Coils"/>
    </source>
</evidence>
<dbReference type="InterPro" id="IPR000700">
    <property type="entry name" value="PAS-assoc_C"/>
</dbReference>
<feature type="domain" description="PAS" evidence="13">
    <location>
        <begin position="5"/>
        <end position="75"/>
    </location>
</feature>
<dbReference type="InterPro" id="IPR003661">
    <property type="entry name" value="HisK_dim/P_dom"/>
</dbReference>
<dbReference type="InterPro" id="IPR005467">
    <property type="entry name" value="His_kinase_dom"/>
</dbReference>
<dbReference type="GO" id="GO:0000155">
    <property type="term" value="F:phosphorelay sensor kinase activity"/>
    <property type="evidence" value="ECO:0007669"/>
    <property type="project" value="InterPro"/>
</dbReference>
<keyword evidence="6" id="KW-0418">Kinase</keyword>
<dbReference type="PROSITE" id="PS50109">
    <property type="entry name" value="HIS_KIN"/>
    <property type="match status" value="1"/>
</dbReference>
<keyword evidence="7" id="KW-0067">ATP-binding</keyword>
<dbReference type="CDD" id="cd00082">
    <property type="entry name" value="HisKA"/>
    <property type="match status" value="1"/>
</dbReference>
<dbReference type="Pfam" id="PF02518">
    <property type="entry name" value="HATPase_c"/>
    <property type="match status" value="1"/>
</dbReference>
<feature type="domain" description="Histidine kinase" evidence="12">
    <location>
        <begin position="170"/>
        <end position="375"/>
    </location>
</feature>
<dbReference type="Gene3D" id="3.30.565.10">
    <property type="entry name" value="Histidine kinase-like ATPase, C-terminal domain"/>
    <property type="match status" value="1"/>
</dbReference>
<dbReference type="CDD" id="cd00130">
    <property type="entry name" value="PAS"/>
    <property type="match status" value="1"/>
</dbReference>
<dbReference type="Proteomes" id="UP000319817">
    <property type="component" value="Chromosome"/>
</dbReference>
<dbReference type="FunFam" id="3.30.450.20:FF:000060">
    <property type="entry name" value="Sensor protein FixL"/>
    <property type="match status" value="1"/>
</dbReference>
<evidence type="ECO:0000256" key="10">
    <source>
        <dbReference type="ARBA" id="ARBA00070616"/>
    </source>
</evidence>
<name>A0A517NQV7_9BACT</name>
<evidence type="ECO:0000256" key="3">
    <source>
        <dbReference type="ARBA" id="ARBA00022553"/>
    </source>
</evidence>
<dbReference type="InterPro" id="IPR036890">
    <property type="entry name" value="HATPase_C_sf"/>
</dbReference>
<evidence type="ECO:0000256" key="8">
    <source>
        <dbReference type="ARBA" id="ARBA00023012"/>
    </source>
</evidence>
<dbReference type="SMART" id="SM00091">
    <property type="entry name" value="PAS"/>
    <property type="match status" value="1"/>
</dbReference>
<evidence type="ECO:0000256" key="9">
    <source>
        <dbReference type="ARBA" id="ARBA00059827"/>
    </source>
</evidence>
<dbReference type="PANTHER" id="PTHR43065:SF10">
    <property type="entry name" value="PEROXIDE STRESS-ACTIVATED HISTIDINE KINASE MAK3"/>
    <property type="match status" value="1"/>
</dbReference>
<dbReference type="InterPro" id="IPR036097">
    <property type="entry name" value="HisK_dim/P_sf"/>
</dbReference>
<keyword evidence="3" id="KW-0597">Phosphoprotein</keyword>
<dbReference type="SMART" id="SM00387">
    <property type="entry name" value="HATPase_c"/>
    <property type="match status" value="1"/>
</dbReference>
<organism evidence="15 16">
    <name type="scientific">Stieleria marina</name>
    <dbReference type="NCBI Taxonomy" id="1930275"/>
    <lineage>
        <taxon>Bacteria</taxon>
        <taxon>Pseudomonadati</taxon>
        <taxon>Planctomycetota</taxon>
        <taxon>Planctomycetia</taxon>
        <taxon>Pirellulales</taxon>
        <taxon>Pirellulaceae</taxon>
        <taxon>Stieleria</taxon>
    </lineage>
</organism>
<dbReference type="InterPro" id="IPR013767">
    <property type="entry name" value="PAS_fold"/>
</dbReference>
<evidence type="ECO:0000259" key="14">
    <source>
        <dbReference type="PROSITE" id="PS50113"/>
    </source>
</evidence>
<keyword evidence="8" id="KW-0902">Two-component regulatory system</keyword>
<comment type="function">
    <text evidence="9">Putative oxygen sensor; modulates the activity of FixJ, a transcriptional activator of nitrogen fixation fixK gene. FixL probably acts as a kinase that phosphorylates FixJ.</text>
</comment>
<dbReference type="OrthoDB" id="236031at2"/>
<evidence type="ECO:0000259" key="13">
    <source>
        <dbReference type="PROSITE" id="PS50112"/>
    </source>
</evidence>
<proteinExistence type="predicted"/>
<dbReference type="AlphaFoldDB" id="A0A517NQV7"/>
<feature type="coiled-coil region" evidence="11">
    <location>
        <begin position="123"/>
        <end position="154"/>
    </location>
</feature>
<evidence type="ECO:0000256" key="5">
    <source>
        <dbReference type="ARBA" id="ARBA00022741"/>
    </source>
</evidence>
<evidence type="ECO:0000313" key="16">
    <source>
        <dbReference type="Proteomes" id="UP000319817"/>
    </source>
</evidence>
<evidence type="ECO:0000256" key="4">
    <source>
        <dbReference type="ARBA" id="ARBA00022679"/>
    </source>
</evidence>
<comment type="catalytic activity">
    <reaction evidence="1">
        <text>ATP + protein L-histidine = ADP + protein N-phospho-L-histidine.</text>
        <dbReference type="EC" id="2.7.13.3"/>
    </reaction>
</comment>
<evidence type="ECO:0000256" key="6">
    <source>
        <dbReference type="ARBA" id="ARBA00022777"/>
    </source>
</evidence>
<dbReference type="InterPro" id="IPR000014">
    <property type="entry name" value="PAS"/>
</dbReference>
<dbReference type="SUPFAM" id="SSF55785">
    <property type="entry name" value="PYP-like sensor domain (PAS domain)"/>
    <property type="match status" value="1"/>
</dbReference>
<keyword evidence="4 15" id="KW-0808">Transferase</keyword>
<dbReference type="GO" id="GO:0006355">
    <property type="term" value="P:regulation of DNA-templated transcription"/>
    <property type="evidence" value="ECO:0007669"/>
    <property type="project" value="InterPro"/>
</dbReference>
<dbReference type="RefSeq" id="WP_145417063.1">
    <property type="nucleotide sequence ID" value="NZ_CP036526.1"/>
</dbReference>
<dbReference type="InterPro" id="IPR035965">
    <property type="entry name" value="PAS-like_dom_sf"/>
</dbReference>
<evidence type="ECO:0000313" key="15">
    <source>
        <dbReference type="EMBL" id="QDT09508.1"/>
    </source>
</evidence>
<reference evidence="15 16" key="1">
    <citation type="submission" date="2019-02" db="EMBL/GenBank/DDBJ databases">
        <title>Deep-cultivation of Planctomycetes and their phenomic and genomic characterization uncovers novel biology.</title>
        <authorList>
            <person name="Wiegand S."/>
            <person name="Jogler M."/>
            <person name="Boedeker C."/>
            <person name="Pinto D."/>
            <person name="Vollmers J."/>
            <person name="Rivas-Marin E."/>
            <person name="Kohn T."/>
            <person name="Peeters S.H."/>
            <person name="Heuer A."/>
            <person name="Rast P."/>
            <person name="Oberbeckmann S."/>
            <person name="Bunk B."/>
            <person name="Jeske O."/>
            <person name="Meyerdierks A."/>
            <person name="Storesund J.E."/>
            <person name="Kallscheuer N."/>
            <person name="Luecker S."/>
            <person name="Lage O.M."/>
            <person name="Pohl T."/>
            <person name="Merkel B.J."/>
            <person name="Hornburger P."/>
            <person name="Mueller R.-W."/>
            <person name="Bruemmer F."/>
            <person name="Labrenz M."/>
            <person name="Spormann A.M."/>
            <person name="Op den Camp H."/>
            <person name="Overmann J."/>
            <person name="Amann R."/>
            <person name="Jetten M.S.M."/>
            <person name="Mascher T."/>
            <person name="Medema M.H."/>
            <person name="Devos D.P."/>
            <person name="Kaster A.-K."/>
            <person name="Ovreas L."/>
            <person name="Rohde M."/>
            <person name="Galperin M.Y."/>
            <person name="Jogler C."/>
        </authorList>
    </citation>
    <scope>NUCLEOTIDE SEQUENCE [LARGE SCALE GENOMIC DNA]</scope>
    <source>
        <strain evidence="15 16">K23_9</strain>
    </source>
</reference>
<dbReference type="SUPFAM" id="SSF55874">
    <property type="entry name" value="ATPase domain of HSP90 chaperone/DNA topoisomerase II/histidine kinase"/>
    <property type="match status" value="1"/>
</dbReference>
<evidence type="ECO:0000256" key="1">
    <source>
        <dbReference type="ARBA" id="ARBA00000085"/>
    </source>
</evidence>
<keyword evidence="16" id="KW-1185">Reference proteome</keyword>
<dbReference type="EC" id="2.7.13.3" evidence="2"/>
<dbReference type="PANTHER" id="PTHR43065">
    <property type="entry name" value="SENSOR HISTIDINE KINASE"/>
    <property type="match status" value="1"/>
</dbReference>
<dbReference type="PROSITE" id="PS50112">
    <property type="entry name" value="PAS"/>
    <property type="match status" value="1"/>
</dbReference>
<dbReference type="PROSITE" id="PS50113">
    <property type="entry name" value="PAC"/>
    <property type="match status" value="1"/>
</dbReference>
<feature type="domain" description="PAC" evidence="14">
    <location>
        <begin position="82"/>
        <end position="132"/>
    </location>
</feature>
<dbReference type="EMBL" id="CP036526">
    <property type="protein sequence ID" value="QDT09508.1"/>
    <property type="molecule type" value="Genomic_DNA"/>
</dbReference>
<dbReference type="InterPro" id="IPR004358">
    <property type="entry name" value="Sig_transdc_His_kin-like_C"/>
</dbReference>
<dbReference type="GO" id="GO:0005524">
    <property type="term" value="F:ATP binding"/>
    <property type="evidence" value="ECO:0007669"/>
    <property type="project" value="UniProtKB-KW"/>
</dbReference>
<dbReference type="Gene3D" id="3.30.450.20">
    <property type="entry name" value="PAS domain"/>
    <property type="match status" value="1"/>
</dbReference>
<protein>
    <recommendedName>
        <fullName evidence="10">Sensor protein FixL</fullName>
        <ecNumber evidence="2">2.7.13.3</ecNumber>
    </recommendedName>
</protein>
<dbReference type="Pfam" id="PF00512">
    <property type="entry name" value="HisKA"/>
    <property type="match status" value="1"/>
</dbReference>
<dbReference type="PRINTS" id="PR00344">
    <property type="entry name" value="BCTRLSENSOR"/>
</dbReference>
<accession>A0A517NQV7</accession>
<dbReference type="Gene3D" id="1.10.287.130">
    <property type="match status" value="1"/>
</dbReference>
<keyword evidence="11" id="KW-0175">Coiled coil</keyword>
<dbReference type="Pfam" id="PF00989">
    <property type="entry name" value="PAS"/>
    <property type="match status" value="1"/>
</dbReference>
<evidence type="ECO:0000256" key="2">
    <source>
        <dbReference type="ARBA" id="ARBA00012438"/>
    </source>
</evidence>
<keyword evidence="5" id="KW-0547">Nucleotide-binding</keyword>
<dbReference type="NCBIfam" id="TIGR00229">
    <property type="entry name" value="sensory_box"/>
    <property type="match status" value="1"/>
</dbReference>
<dbReference type="SMART" id="SM00388">
    <property type="entry name" value="HisKA"/>
    <property type="match status" value="1"/>
</dbReference>
<dbReference type="InterPro" id="IPR003594">
    <property type="entry name" value="HATPase_dom"/>
</dbReference>
<gene>
    <name evidence="15" type="primary">fixL_1</name>
    <name evidence="15" type="ORF">K239x_14540</name>
</gene>
<dbReference type="SUPFAM" id="SSF47384">
    <property type="entry name" value="Homodimeric domain of signal transducing histidine kinase"/>
    <property type="match status" value="1"/>
</dbReference>
<evidence type="ECO:0000259" key="12">
    <source>
        <dbReference type="PROSITE" id="PS50109"/>
    </source>
</evidence>
<evidence type="ECO:0000256" key="7">
    <source>
        <dbReference type="ARBA" id="ARBA00022840"/>
    </source>
</evidence>
<sequence length="394" mass="42549">MDKQSRALLAAIMETAVDSIIVIDSAGIVQLANPATEALFGVVVADLVGQNVNVLMPTPHQEAHDGYLRNYLTTGVAKIIGIGREVIGRRKDGSEFPLHLAVSEISVDGQRLFAGIIRDITHLKAAETKLQEMNDVLEQRVQERTAELHAAQADLIRVEKLATLGQVSGGIAHEIRNPLNAIKTSAYYLLNAKHATPEKVAEHLERIDRQVSSIDHVVTALSDVARLPDPHVESCDLRPIVREVVRETSLPSQVLIDDQLPVTFPNALFDTKQIPIVIRNIIRNARDSMPDGGTMTLSALANNDELSISIKDTGCGISAENMSRITEPLFSTKQAGMGLGLAITKAILDKNRGRLEVASSMGDGSTFTIVLPVANRSTDGSAAEKPDTGKFLNT</sequence>